<dbReference type="Gene3D" id="1.20.1730.10">
    <property type="entry name" value="Sodium/glucose cotransporter"/>
    <property type="match status" value="1"/>
</dbReference>
<evidence type="ECO:0000256" key="7">
    <source>
        <dbReference type="ARBA" id="ARBA00023053"/>
    </source>
</evidence>
<keyword evidence="4" id="KW-1003">Cell membrane</keyword>
<keyword evidence="3" id="KW-0813">Transport</keyword>
<keyword evidence="9 12" id="KW-0472">Membrane</keyword>
<protein>
    <submittedName>
        <fullName evidence="13">Sodium:solute symporter</fullName>
    </submittedName>
</protein>
<accession>A0ABX0HDC8</accession>
<keyword evidence="8" id="KW-0406">Ion transport</keyword>
<keyword evidence="10" id="KW-0739">Sodium transport</keyword>
<evidence type="ECO:0000256" key="9">
    <source>
        <dbReference type="ARBA" id="ARBA00023136"/>
    </source>
</evidence>
<dbReference type="PROSITE" id="PS50283">
    <property type="entry name" value="NA_SOLUT_SYMP_3"/>
    <property type="match status" value="1"/>
</dbReference>
<feature type="transmembrane region" description="Helical" evidence="12">
    <location>
        <begin position="428"/>
        <end position="448"/>
    </location>
</feature>
<feature type="transmembrane region" description="Helical" evidence="12">
    <location>
        <begin position="74"/>
        <end position="96"/>
    </location>
</feature>
<comment type="caution">
    <text evidence="13">The sequence shown here is derived from an EMBL/GenBank/DDBJ whole genome shotgun (WGS) entry which is preliminary data.</text>
</comment>
<evidence type="ECO:0000256" key="6">
    <source>
        <dbReference type="ARBA" id="ARBA00022989"/>
    </source>
</evidence>
<evidence type="ECO:0000256" key="12">
    <source>
        <dbReference type="SAM" id="Phobius"/>
    </source>
</evidence>
<sequence>MSPLLVFGVIAGYFALLLLISYLTSLKSDSLTFYTGNRESPWFLVAFGMVGASLSGVTFISVPGEVGNTNWAYLQFVMGNMVGYALIALVLIPLFYKLNLISIYEYLKSRFGQKTYLSGATIFLISQTIGASFRLFLAATVLQIAFFDAFGIPFYASVFTTMVLIWLYTYKSGIKTIVWTDTLQTAFLLLAVMITIIVIGNQLGKSGGEILSIIGESDLSKIFVWEGNTSQNFFKMFAGGVFITIAMNGLDQNVMQKNLTCRNKGEAQKNIFWFAISFFLSNLLFLALGILLYHYAGVNGLALPEATDELFPTLALNHFGTLAGVVFLLGITAAAFSSADSALTALTTSFCIDIVNLPAKNNINQDQTRRWIHIGFTFLVFLTIVVFNEVNDRSVVSAVFKAAGFTYGPLLGLFAFGLTNNLNIRDRWVPYICLLSPALSFVIDWNAASWFNGFQFGFEILLVNAAITYLGLLIVSKNTRSAHQ</sequence>
<dbReference type="EMBL" id="JAANYN010000019">
    <property type="protein sequence ID" value="NHE59894.1"/>
    <property type="molecule type" value="Genomic_DNA"/>
</dbReference>
<feature type="transmembrane region" description="Helical" evidence="12">
    <location>
        <begin position="271"/>
        <end position="295"/>
    </location>
</feature>
<reference evidence="13 14" key="1">
    <citation type="submission" date="2020-03" db="EMBL/GenBank/DDBJ databases">
        <title>Cyclobacterium plantarum sp. nov., a marine bacterium isolated from a coastal-marine wetland.</title>
        <authorList>
            <person name="Sanchez-Porro C."/>
            <person name="Ventosa A."/>
            <person name="Amoozegar M."/>
        </authorList>
    </citation>
    <scope>NUCLEOTIDE SEQUENCE [LARGE SCALE GENOMIC DNA]</scope>
    <source>
        <strain evidence="13 14">GBPx2</strain>
    </source>
</reference>
<organism evidence="13 14">
    <name type="scientific">Cyclobacterium plantarum</name>
    <dbReference type="NCBI Taxonomy" id="2716263"/>
    <lineage>
        <taxon>Bacteria</taxon>
        <taxon>Pseudomonadati</taxon>
        <taxon>Bacteroidota</taxon>
        <taxon>Cytophagia</taxon>
        <taxon>Cytophagales</taxon>
        <taxon>Cyclobacteriaceae</taxon>
        <taxon>Cyclobacterium</taxon>
    </lineage>
</organism>
<evidence type="ECO:0000256" key="1">
    <source>
        <dbReference type="ARBA" id="ARBA00004651"/>
    </source>
</evidence>
<dbReference type="CDD" id="cd10326">
    <property type="entry name" value="SLC5sbd_NIS-like"/>
    <property type="match status" value="1"/>
</dbReference>
<feature type="transmembrane region" description="Helical" evidence="12">
    <location>
        <begin position="371"/>
        <end position="388"/>
    </location>
</feature>
<name>A0ABX0HDC8_9BACT</name>
<dbReference type="RefSeq" id="WP_166151724.1">
    <property type="nucleotide sequence ID" value="NZ_JAANYN010000019.1"/>
</dbReference>
<feature type="transmembrane region" description="Helical" evidence="12">
    <location>
        <begin position="6"/>
        <end position="23"/>
    </location>
</feature>
<dbReference type="InterPro" id="IPR001734">
    <property type="entry name" value="Na/solute_symporter"/>
</dbReference>
<feature type="transmembrane region" description="Helical" evidence="12">
    <location>
        <begin position="152"/>
        <end position="170"/>
    </location>
</feature>
<feature type="transmembrane region" description="Helical" evidence="12">
    <location>
        <begin position="233"/>
        <end position="250"/>
    </location>
</feature>
<feature type="transmembrane region" description="Helical" evidence="12">
    <location>
        <begin position="43"/>
        <end position="62"/>
    </location>
</feature>
<comment type="subcellular location">
    <subcellularLocation>
        <location evidence="1">Cell membrane</location>
        <topology evidence="1">Multi-pass membrane protein</topology>
    </subcellularLocation>
</comment>
<dbReference type="PANTHER" id="PTHR42985:SF47">
    <property type="entry name" value="INTEGRAL MEMBRANE TRANSPORT PROTEIN"/>
    <property type="match status" value="1"/>
</dbReference>
<dbReference type="PANTHER" id="PTHR42985">
    <property type="entry name" value="SODIUM-COUPLED MONOCARBOXYLATE TRANSPORTER"/>
    <property type="match status" value="1"/>
</dbReference>
<keyword evidence="7" id="KW-0915">Sodium</keyword>
<feature type="transmembrane region" description="Helical" evidence="12">
    <location>
        <begin position="454"/>
        <end position="475"/>
    </location>
</feature>
<gene>
    <name evidence="13" type="ORF">G9Q97_24080</name>
</gene>
<dbReference type="InterPro" id="IPR051163">
    <property type="entry name" value="Sodium:Solute_Symporter_SSF"/>
</dbReference>
<dbReference type="Proteomes" id="UP000649799">
    <property type="component" value="Unassembled WGS sequence"/>
</dbReference>
<comment type="similarity">
    <text evidence="2 11">Belongs to the sodium:solute symporter (SSF) (TC 2.A.21) family.</text>
</comment>
<feature type="transmembrane region" description="Helical" evidence="12">
    <location>
        <begin position="116"/>
        <end position="146"/>
    </location>
</feature>
<evidence type="ECO:0000256" key="2">
    <source>
        <dbReference type="ARBA" id="ARBA00006434"/>
    </source>
</evidence>
<evidence type="ECO:0000256" key="3">
    <source>
        <dbReference type="ARBA" id="ARBA00022448"/>
    </source>
</evidence>
<evidence type="ECO:0000256" key="5">
    <source>
        <dbReference type="ARBA" id="ARBA00022692"/>
    </source>
</evidence>
<keyword evidence="5 12" id="KW-0812">Transmembrane</keyword>
<evidence type="ECO:0000256" key="8">
    <source>
        <dbReference type="ARBA" id="ARBA00023065"/>
    </source>
</evidence>
<keyword evidence="14" id="KW-1185">Reference proteome</keyword>
<proteinExistence type="inferred from homology"/>
<keyword evidence="6 12" id="KW-1133">Transmembrane helix</keyword>
<feature type="transmembrane region" description="Helical" evidence="12">
    <location>
        <begin position="182"/>
        <end position="200"/>
    </location>
</feature>
<evidence type="ECO:0000256" key="11">
    <source>
        <dbReference type="RuleBase" id="RU362091"/>
    </source>
</evidence>
<feature type="transmembrane region" description="Helical" evidence="12">
    <location>
        <begin position="315"/>
        <end position="336"/>
    </location>
</feature>
<evidence type="ECO:0000313" key="13">
    <source>
        <dbReference type="EMBL" id="NHE59894.1"/>
    </source>
</evidence>
<evidence type="ECO:0000256" key="4">
    <source>
        <dbReference type="ARBA" id="ARBA00022475"/>
    </source>
</evidence>
<dbReference type="InterPro" id="IPR038377">
    <property type="entry name" value="Na/Glc_symporter_sf"/>
</dbReference>
<evidence type="ECO:0000256" key="10">
    <source>
        <dbReference type="ARBA" id="ARBA00023201"/>
    </source>
</evidence>
<evidence type="ECO:0000313" key="14">
    <source>
        <dbReference type="Proteomes" id="UP000649799"/>
    </source>
</evidence>
<dbReference type="Pfam" id="PF00474">
    <property type="entry name" value="SSF"/>
    <property type="match status" value="1"/>
</dbReference>
<feature type="transmembrane region" description="Helical" evidence="12">
    <location>
        <begin position="394"/>
        <end position="416"/>
    </location>
</feature>